<evidence type="ECO:0000313" key="3">
    <source>
        <dbReference type="Proteomes" id="UP000749559"/>
    </source>
</evidence>
<dbReference type="SUPFAM" id="SSF56436">
    <property type="entry name" value="C-type lectin-like"/>
    <property type="match status" value="1"/>
</dbReference>
<name>A0A8J1USS1_OWEFU</name>
<dbReference type="PROSITE" id="PS00615">
    <property type="entry name" value="C_TYPE_LECTIN_1"/>
    <property type="match status" value="1"/>
</dbReference>
<dbReference type="PANTHER" id="PTHR22803">
    <property type="entry name" value="MANNOSE, PHOSPHOLIPASE, LECTIN RECEPTOR RELATED"/>
    <property type="match status" value="1"/>
</dbReference>
<dbReference type="CDD" id="cd00037">
    <property type="entry name" value="CLECT"/>
    <property type="match status" value="1"/>
</dbReference>
<comment type="caution">
    <text evidence="2">The sequence shown here is derived from an EMBL/GenBank/DDBJ whole genome shotgun (WGS) entry which is preliminary data.</text>
</comment>
<dbReference type="AlphaFoldDB" id="A0A8J1USS1"/>
<keyword evidence="3" id="KW-1185">Reference proteome</keyword>
<accession>A0A8J1USS1</accession>
<dbReference type="InterPro" id="IPR050111">
    <property type="entry name" value="C-type_lectin/snaclec_domain"/>
</dbReference>
<protein>
    <submittedName>
        <fullName evidence="2">Uncharacterized protein</fullName>
    </submittedName>
</protein>
<reference evidence="2" key="1">
    <citation type="submission" date="2022-03" db="EMBL/GenBank/DDBJ databases">
        <authorList>
            <person name="Martin C."/>
        </authorList>
    </citation>
    <scope>NUCLEOTIDE SEQUENCE</scope>
</reference>
<dbReference type="InterPro" id="IPR016187">
    <property type="entry name" value="CTDL_fold"/>
</dbReference>
<dbReference type="InterPro" id="IPR001304">
    <property type="entry name" value="C-type_lectin-like"/>
</dbReference>
<organism evidence="2 3">
    <name type="scientific">Owenia fusiformis</name>
    <name type="common">Polychaete worm</name>
    <dbReference type="NCBI Taxonomy" id="6347"/>
    <lineage>
        <taxon>Eukaryota</taxon>
        <taxon>Metazoa</taxon>
        <taxon>Spiralia</taxon>
        <taxon>Lophotrochozoa</taxon>
        <taxon>Annelida</taxon>
        <taxon>Polychaeta</taxon>
        <taxon>Sedentaria</taxon>
        <taxon>Canalipalpata</taxon>
        <taxon>Sabellida</taxon>
        <taxon>Oweniida</taxon>
        <taxon>Oweniidae</taxon>
        <taxon>Owenia</taxon>
    </lineage>
</organism>
<dbReference type="InterPro" id="IPR018378">
    <property type="entry name" value="C-type_lectin_CS"/>
</dbReference>
<dbReference type="InterPro" id="IPR016186">
    <property type="entry name" value="C-type_lectin-like/link_sf"/>
</dbReference>
<sequence>MAKLDDLIKTCKILFAFIPFVLTDITTFNGKTFIREKKTVFISDNNLGHLGTLERSSHSECVIACLNTKRCGHTNVKQMTETTFICDLLEWVIGEKSHMDDADHYYVREPCEIGLYAPYSYNGSMYCFYPGPLSWWDAELKCQEHGAYLAAIETEEEQHALQSYLRRHGTGDMNIGLRRDEDTGIYHWSGLSDTVTYFSWAGVNPGERDGESCVMLSNYWHNDYNWADWYCSVRNGFICEHKDN</sequence>
<dbReference type="Proteomes" id="UP000749559">
    <property type="component" value="Unassembled WGS sequence"/>
</dbReference>
<dbReference type="OrthoDB" id="10047605at2759"/>
<dbReference type="Gene3D" id="3.10.100.10">
    <property type="entry name" value="Mannose-Binding Protein A, subunit A"/>
    <property type="match status" value="1"/>
</dbReference>
<gene>
    <name evidence="2" type="ORF">OFUS_LOCUS26844</name>
</gene>
<keyword evidence="1" id="KW-1015">Disulfide bond</keyword>
<dbReference type="PROSITE" id="PS50041">
    <property type="entry name" value="C_TYPE_LECTIN_2"/>
    <property type="match status" value="1"/>
</dbReference>
<evidence type="ECO:0000256" key="1">
    <source>
        <dbReference type="ARBA" id="ARBA00023157"/>
    </source>
</evidence>
<dbReference type="SMART" id="SM00034">
    <property type="entry name" value="CLECT"/>
    <property type="match status" value="1"/>
</dbReference>
<dbReference type="EMBL" id="CAIIXF020000346">
    <property type="protein sequence ID" value="CAH1803233.1"/>
    <property type="molecule type" value="Genomic_DNA"/>
</dbReference>
<dbReference type="Pfam" id="PF00059">
    <property type="entry name" value="Lectin_C"/>
    <property type="match status" value="1"/>
</dbReference>
<proteinExistence type="predicted"/>
<evidence type="ECO:0000313" key="2">
    <source>
        <dbReference type="EMBL" id="CAH1803233.1"/>
    </source>
</evidence>